<dbReference type="SUPFAM" id="SSF53474">
    <property type="entry name" value="alpha/beta-Hydrolases"/>
    <property type="match status" value="1"/>
</dbReference>
<feature type="transmembrane region" description="Helical" evidence="1">
    <location>
        <begin position="116"/>
        <end position="135"/>
    </location>
</feature>
<dbReference type="InterPro" id="IPR000073">
    <property type="entry name" value="AB_hydrolase_1"/>
</dbReference>
<proteinExistence type="predicted"/>
<keyword evidence="3" id="KW-0378">Hydrolase</keyword>
<dbReference type="Gene3D" id="3.40.50.1820">
    <property type="entry name" value="alpha/beta hydrolase"/>
    <property type="match status" value="1"/>
</dbReference>
<protein>
    <submittedName>
        <fullName evidence="3">Alpha/beta hydrolase</fullName>
    </submittedName>
</protein>
<gene>
    <name evidence="3" type="ORF">K9W45_00355</name>
</gene>
<accession>A0A9Y1BLH6</accession>
<evidence type="ECO:0000256" key="1">
    <source>
        <dbReference type="SAM" id="Phobius"/>
    </source>
</evidence>
<feature type="domain" description="AB hydrolase-1" evidence="2">
    <location>
        <begin position="39"/>
        <end position="229"/>
    </location>
</feature>
<organism evidence="3">
    <name type="scientific">Candidatus Heimdallarchaeum aukensis</name>
    <dbReference type="NCBI Taxonomy" id="2876573"/>
    <lineage>
        <taxon>Archaea</taxon>
        <taxon>Promethearchaeati</taxon>
        <taxon>Candidatus Heimdallarchaeota</taxon>
        <taxon>Candidatus Heimdallarchaeia (ex Rinke et al. 2021) (nom. nud.)</taxon>
        <taxon>Candidatus Heimdallarchaeales</taxon>
        <taxon>Candidatus Heimdallarchaeaceae</taxon>
        <taxon>Candidatus Heimdallarchaeum</taxon>
    </lineage>
</organism>
<keyword evidence="1" id="KW-0472">Membrane</keyword>
<keyword evidence="1" id="KW-0812">Transmembrane</keyword>
<sequence>MKQENSVPFFTVAAGFSNYTREYPAYVEKFGKENVEWACYADKYTTEEHIEEIKTHFPNGRPFILIGHSLGGSLIIEMLAREKMPSECKGIVLVGASRRLYPHPALNFAFRLPVPLIYAFSAFLMLIFPIFLVAYKFNLHKAFHASFEGFWRLVENGAKRMKKEFNYCLRDIGKNVSDILEENKHIPVLFIRLKKDIMIREEDVEETKSFFHKHKERIIPIDTIHLNHEFDSVVADIINEELPFFGFESFQKGN</sequence>
<evidence type="ECO:0000313" key="3">
    <source>
        <dbReference type="EMBL" id="UJG40925.1"/>
    </source>
</evidence>
<dbReference type="Proteomes" id="UP001201020">
    <property type="component" value="Chromosome"/>
</dbReference>
<keyword evidence="1" id="KW-1133">Transmembrane helix</keyword>
<reference evidence="3" key="1">
    <citation type="journal article" date="2022" name="Nat. Microbiol.">
        <title>Unique mobile elements and scalable gene flow at the prokaryote-eukaryote boundary revealed by circularized Asgard archaea genomes.</title>
        <authorList>
            <person name="Wu F."/>
            <person name="Speth D.R."/>
            <person name="Philosof A."/>
            <person name="Cremiere A."/>
            <person name="Narayanan A."/>
            <person name="Barco R.A."/>
            <person name="Connon S.A."/>
            <person name="Amend J.P."/>
            <person name="Antoshechkin I.A."/>
            <person name="Orphan V.J."/>
        </authorList>
    </citation>
    <scope>NUCLEOTIDE SEQUENCE</scope>
    <source>
        <strain evidence="3">PM71</strain>
    </source>
</reference>
<name>A0A9Y1BLH6_9ARCH</name>
<dbReference type="InterPro" id="IPR029058">
    <property type="entry name" value="AB_hydrolase_fold"/>
</dbReference>
<dbReference type="EMBL" id="CP084166">
    <property type="protein sequence ID" value="UJG40925.1"/>
    <property type="molecule type" value="Genomic_DNA"/>
</dbReference>
<dbReference type="Pfam" id="PF00561">
    <property type="entry name" value="Abhydrolase_1"/>
    <property type="match status" value="1"/>
</dbReference>
<evidence type="ECO:0000259" key="2">
    <source>
        <dbReference type="Pfam" id="PF00561"/>
    </source>
</evidence>
<dbReference type="AlphaFoldDB" id="A0A9Y1BLH6"/>
<dbReference type="GO" id="GO:0016787">
    <property type="term" value="F:hydrolase activity"/>
    <property type="evidence" value="ECO:0007669"/>
    <property type="project" value="UniProtKB-KW"/>
</dbReference>